<evidence type="ECO:0000313" key="2">
    <source>
        <dbReference type="Proteomes" id="UP001549119"/>
    </source>
</evidence>
<dbReference type="Proteomes" id="UP001549119">
    <property type="component" value="Unassembled WGS sequence"/>
</dbReference>
<accession>A0ABV2NSJ8</accession>
<sequence>MSIQRWLNMPWRAASTASPALSVLESAVSHPPVAVDGKTNTSASWLFSTVFTPASAGWRICANSGER</sequence>
<dbReference type="EMBL" id="JBEPNW010000003">
    <property type="protein sequence ID" value="MET3869517.1"/>
    <property type="molecule type" value="Genomic_DNA"/>
</dbReference>
<gene>
    <name evidence="1" type="ORF">ABIC20_006895</name>
</gene>
<name>A0ABV2NSJ8_9HYPH</name>
<reference evidence="1 2" key="1">
    <citation type="submission" date="2024-06" db="EMBL/GenBank/DDBJ databases">
        <title>Genomics of switchgrass bacterial isolates.</title>
        <authorList>
            <person name="Shade A."/>
        </authorList>
    </citation>
    <scope>NUCLEOTIDE SEQUENCE [LARGE SCALE GENOMIC DNA]</scope>
    <source>
        <strain evidence="1 2">PvP084</strain>
    </source>
</reference>
<keyword evidence="2" id="KW-1185">Reference proteome</keyword>
<proteinExistence type="predicted"/>
<protein>
    <submittedName>
        <fullName evidence="1">Uncharacterized protein</fullName>
    </submittedName>
</protein>
<evidence type="ECO:0000313" key="1">
    <source>
        <dbReference type="EMBL" id="MET3869517.1"/>
    </source>
</evidence>
<comment type="caution">
    <text evidence="1">The sequence shown here is derived from an EMBL/GenBank/DDBJ whole genome shotgun (WGS) entry which is preliminary data.</text>
</comment>
<organism evidence="1 2">
    <name type="scientific">Methylobacterium radiotolerans</name>
    <dbReference type="NCBI Taxonomy" id="31998"/>
    <lineage>
        <taxon>Bacteria</taxon>
        <taxon>Pseudomonadati</taxon>
        <taxon>Pseudomonadota</taxon>
        <taxon>Alphaproteobacteria</taxon>
        <taxon>Hyphomicrobiales</taxon>
        <taxon>Methylobacteriaceae</taxon>
        <taxon>Methylobacterium</taxon>
    </lineage>
</organism>